<keyword evidence="3 8" id="KW-0375">Hydrogen ion transport</keyword>
<accession>A0ABQ6K2W7</accession>
<dbReference type="Pfam" id="PF00213">
    <property type="entry name" value="OSCP"/>
    <property type="match status" value="1"/>
</dbReference>
<name>A0ABQ6K2W7_9MICO</name>
<evidence type="ECO:0000313" key="9">
    <source>
        <dbReference type="EMBL" id="GMA93679.1"/>
    </source>
</evidence>
<gene>
    <name evidence="8 9" type="primary">atpH</name>
    <name evidence="9" type="ORF">GCM10025881_05030</name>
</gene>
<reference evidence="10" key="1">
    <citation type="journal article" date="2019" name="Int. J. Syst. Evol. Microbiol.">
        <title>The Global Catalogue of Microorganisms (GCM) 10K type strain sequencing project: providing services to taxonomists for standard genome sequencing and annotation.</title>
        <authorList>
            <consortium name="The Broad Institute Genomics Platform"/>
            <consortium name="The Broad Institute Genome Sequencing Center for Infectious Disease"/>
            <person name="Wu L."/>
            <person name="Ma J."/>
        </authorList>
    </citation>
    <scope>NUCLEOTIDE SEQUENCE [LARGE SCALE GENOMIC DNA]</scope>
    <source>
        <strain evidence="10">NBRC 108894</strain>
    </source>
</reference>
<evidence type="ECO:0000256" key="6">
    <source>
        <dbReference type="ARBA" id="ARBA00023196"/>
    </source>
</evidence>
<comment type="caution">
    <text evidence="9">The sequence shown here is derived from an EMBL/GenBank/DDBJ whole genome shotgun (WGS) entry which is preliminary data.</text>
</comment>
<evidence type="ECO:0000313" key="10">
    <source>
        <dbReference type="Proteomes" id="UP001157034"/>
    </source>
</evidence>
<comment type="function">
    <text evidence="8">This protein is part of the stalk that links CF(0) to CF(1). It either transmits conformational changes from CF(0) to CF(1) or is implicated in proton conduction.</text>
</comment>
<evidence type="ECO:0000256" key="3">
    <source>
        <dbReference type="ARBA" id="ARBA00022781"/>
    </source>
</evidence>
<dbReference type="InterPro" id="IPR000711">
    <property type="entry name" value="ATPase_OSCP/dsu"/>
</dbReference>
<comment type="function">
    <text evidence="8">F(1)F(0) ATP synthase produces ATP from ADP in the presence of a proton or sodium gradient. F-type ATPases consist of two structural domains, F(1) containing the extramembraneous catalytic core and F(0) containing the membrane proton channel, linked together by a central stalk and a peripheral stalk. During catalysis, ATP synthesis in the catalytic domain of F(1) is coupled via a rotary mechanism of the central stalk subunits to proton translocation.</text>
</comment>
<dbReference type="RefSeq" id="WP_284252591.1">
    <property type="nucleotide sequence ID" value="NZ_BAAAQO010000003.1"/>
</dbReference>
<organism evidence="9 10">
    <name type="scientific">Pseudolysinimonas kribbensis</name>
    <dbReference type="NCBI Taxonomy" id="433641"/>
    <lineage>
        <taxon>Bacteria</taxon>
        <taxon>Bacillati</taxon>
        <taxon>Actinomycetota</taxon>
        <taxon>Actinomycetes</taxon>
        <taxon>Micrococcales</taxon>
        <taxon>Microbacteriaceae</taxon>
        <taxon>Pseudolysinimonas</taxon>
    </lineage>
</organism>
<comment type="subcellular location">
    <subcellularLocation>
        <location evidence="8">Cell membrane</location>
        <topology evidence="8">Peripheral membrane protein</topology>
    </subcellularLocation>
    <subcellularLocation>
        <location evidence="1">Membrane</location>
    </subcellularLocation>
</comment>
<proteinExistence type="inferred from homology"/>
<dbReference type="NCBIfam" id="TIGR01145">
    <property type="entry name" value="ATP_synt_delta"/>
    <property type="match status" value="1"/>
</dbReference>
<evidence type="ECO:0000256" key="7">
    <source>
        <dbReference type="ARBA" id="ARBA00023310"/>
    </source>
</evidence>
<dbReference type="InterPro" id="IPR020781">
    <property type="entry name" value="ATPase_OSCP/d_CS"/>
</dbReference>
<evidence type="ECO:0000256" key="5">
    <source>
        <dbReference type="ARBA" id="ARBA00023136"/>
    </source>
</evidence>
<sequence>MGSASRQALRTAIDVLTAAKGVSVATGEQLMTAGRAVEESGQLRTLLGDPAIAPDEKSAIVAKIFPGLEKTAASLLTGIVQSRWSNGDELVAGIEEVGVRAIAQGDGHTKAIEAELFAFARIVASDPELELALGNKLAEGESKAALVDALLGKKAHPGTLAIVDHLVRSPRGRRVGEMFAQAADVVAASGGRRIATVTSAAPLSAKQQDRLAAALKKTYDSDIQLNAVVDPAVIGGVRIQIGDDVIDGTVAARLADLRLQLAG</sequence>
<keyword evidence="8" id="KW-1003">Cell membrane</keyword>
<dbReference type="PROSITE" id="PS00389">
    <property type="entry name" value="ATPASE_DELTA"/>
    <property type="match status" value="1"/>
</dbReference>
<dbReference type="HAMAP" id="MF_01416">
    <property type="entry name" value="ATP_synth_delta_bact"/>
    <property type="match status" value="1"/>
</dbReference>
<evidence type="ECO:0000256" key="8">
    <source>
        <dbReference type="HAMAP-Rule" id="MF_01416"/>
    </source>
</evidence>
<dbReference type="NCBIfam" id="NF009967">
    <property type="entry name" value="PRK13430.1"/>
    <property type="match status" value="1"/>
</dbReference>
<keyword evidence="2 8" id="KW-0813">Transport</keyword>
<keyword evidence="5 8" id="KW-0472">Membrane</keyword>
<comment type="similarity">
    <text evidence="8">Belongs to the ATPase delta chain family.</text>
</comment>
<keyword evidence="4 8" id="KW-0406">Ion transport</keyword>
<keyword evidence="7 8" id="KW-0066">ATP synthesis</keyword>
<dbReference type="EMBL" id="BSVB01000001">
    <property type="protein sequence ID" value="GMA93679.1"/>
    <property type="molecule type" value="Genomic_DNA"/>
</dbReference>
<protein>
    <recommendedName>
        <fullName evidence="8">ATP synthase subunit delta</fullName>
    </recommendedName>
    <alternativeName>
        <fullName evidence="8">ATP synthase F(1) sector subunit delta</fullName>
    </alternativeName>
    <alternativeName>
        <fullName evidence="8">F-type ATPase subunit delta</fullName>
        <shortName evidence="8">F-ATPase subunit delta</shortName>
    </alternativeName>
</protein>
<evidence type="ECO:0000256" key="2">
    <source>
        <dbReference type="ARBA" id="ARBA00022448"/>
    </source>
</evidence>
<evidence type="ECO:0000256" key="4">
    <source>
        <dbReference type="ARBA" id="ARBA00023065"/>
    </source>
</evidence>
<dbReference type="Proteomes" id="UP001157034">
    <property type="component" value="Unassembled WGS sequence"/>
</dbReference>
<dbReference type="PANTHER" id="PTHR11910">
    <property type="entry name" value="ATP SYNTHASE DELTA CHAIN"/>
    <property type="match status" value="1"/>
</dbReference>
<dbReference type="PRINTS" id="PR00125">
    <property type="entry name" value="ATPASEDELTA"/>
</dbReference>
<keyword evidence="6 8" id="KW-0139">CF(1)</keyword>
<evidence type="ECO:0000256" key="1">
    <source>
        <dbReference type="ARBA" id="ARBA00004370"/>
    </source>
</evidence>
<keyword evidence="10" id="KW-1185">Reference proteome</keyword>